<evidence type="ECO:0000313" key="2">
    <source>
        <dbReference type="Proteomes" id="UP000186551"/>
    </source>
</evidence>
<dbReference type="Proteomes" id="UP000186551">
    <property type="component" value="Unassembled WGS sequence"/>
</dbReference>
<dbReference type="GO" id="GO:0005975">
    <property type="term" value="P:carbohydrate metabolic process"/>
    <property type="evidence" value="ECO:0007669"/>
    <property type="project" value="UniProtKB-ARBA"/>
</dbReference>
<protein>
    <recommendedName>
        <fullName evidence="3">Gliding motility-associated C-terminal domain-containing protein</fullName>
    </recommendedName>
</protein>
<dbReference type="SUPFAM" id="SSF49899">
    <property type="entry name" value="Concanavalin A-like lectins/glucanases"/>
    <property type="match status" value="1"/>
</dbReference>
<organism evidence="1 2">
    <name type="scientific">Pontibacter flavimaris</name>
    <dbReference type="NCBI Taxonomy" id="1797110"/>
    <lineage>
        <taxon>Bacteria</taxon>
        <taxon>Pseudomonadati</taxon>
        <taxon>Bacteroidota</taxon>
        <taxon>Cytophagia</taxon>
        <taxon>Cytophagales</taxon>
        <taxon>Hymenobacteraceae</taxon>
        <taxon>Pontibacter</taxon>
    </lineage>
</organism>
<proteinExistence type="predicted"/>
<reference evidence="1 2" key="1">
    <citation type="submission" date="2016-03" db="EMBL/GenBank/DDBJ databases">
        <title>Genome sequence of Pontibacter sp. nov., of the family cytophagaceae, isolated from marine sediment of the Yellow Sea, China.</title>
        <authorList>
            <person name="Zhang G."/>
            <person name="Zhang R."/>
        </authorList>
    </citation>
    <scope>NUCLEOTIDE SEQUENCE [LARGE SCALE GENOMIC DNA]</scope>
    <source>
        <strain evidence="1 2">S10-8</strain>
    </source>
</reference>
<dbReference type="GO" id="GO:0004553">
    <property type="term" value="F:hydrolase activity, hydrolyzing O-glycosyl compounds"/>
    <property type="evidence" value="ECO:0007669"/>
    <property type="project" value="UniProtKB-ARBA"/>
</dbReference>
<evidence type="ECO:0008006" key="3">
    <source>
        <dbReference type="Google" id="ProtNLM"/>
    </source>
</evidence>
<comment type="caution">
    <text evidence="1">The sequence shown here is derived from an EMBL/GenBank/DDBJ whole genome shotgun (WGS) entry which is preliminary data.</text>
</comment>
<keyword evidence="2" id="KW-1185">Reference proteome</keyword>
<name>A0A1Q5PGF4_9BACT</name>
<dbReference type="InterPro" id="IPR013320">
    <property type="entry name" value="ConA-like_dom_sf"/>
</dbReference>
<accession>A0A1Q5PGF4</accession>
<dbReference type="AlphaFoldDB" id="A0A1Q5PGF4"/>
<dbReference type="NCBIfam" id="TIGR04131">
    <property type="entry name" value="Bac_Flav_CTERM"/>
    <property type="match status" value="1"/>
</dbReference>
<dbReference type="EMBL" id="LVWA01000003">
    <property type="protein sequence ID" value="OKL41317.1"/>
    <property type="molecule type" value="Genomic_DNA"/>
</dbReference>
<dbReference type="Pfam" id="PF13385">
    <property type="entry name" value="Laminin_G_3"/>
    <property type="match status" value="1"/>
</dbReference>
<evidence type="ECO:0000313" key="1">
    <source>
        <dbReference type="EMBL" id="OKL41317.1"/>
    </source>
</evidence>
<dbReference type="InterPro" id="IPR026341">
    <property type="entry name" value="T9SS_type_B"/>
</dbReference>
<dbReference type="STRING" id="1797110.A3841_09620"/>
<sequence length="469" mass="50806">MIYVDGVLEGKVETGYPNTILSSNEKLLLGNYYYVFLGNHFYKGQVDEVRIWKKALTEEQIRQNMCSTLPANAADLVAYLKLDNLSEGVVVDHSSLKMNGRLVNTTPAVAGVTSGAPIGDKSVYRYPKKWDSSLELVSNEANFSVAGVDPAVQGFHLYTVQSPPASTNGIKSPEKVKEYFGLFKVGAAGQKYKVHFRQAGSVCGGALFRRQDNTAGTWSQVADTVASPLMLYTSSANYGEFAVTPVTASPISISGPGSVCAGSTATLSVTNPDHGQIVWSTGDKTPELTVTKSGTYWAEVTTAGGCTTRDELTVMFEEEPGILLPGEAFVCEREPVQLDATTEGATYSWSNGQVTPSIKISAPGIYTVTITRENCAYVKDIVVSGDECPIIPNIITPNGDGKNDSFVVNGVVGNTLELKIFNRWGKSVYHSDRYDNSWSAAEVPTGVYYYQLTSSRTQKVYKGWLEVIK</sequence>
<dbReference type="Pfam" id="PF13585">
    <property type="entry name" value="CHU_C"/>
    <property type="match status" value="1"/>
</dbReference>
<gene>
    <name evidence="1" type="ORF">A3841_09620</name>
</gene>
<dbReference type="Gene3D" id="2.60.120.200">
    <property type="match status" value="1"/>
</dbReference>